<comment type="subcellular location">
    <subcellularLocation>
        <location evidence="1 10">Cell membrane</location>
        <topology evidence="1 10">Multi-pass membrane protein</topology>
    </subcellularLocation>
</comment>
<keyword evidence="10" id="KW-0915">Sodium</keyword>
<gene>
    <name evidence="10" type="primary">fluC</name>
    <name evidence="10" type="synonym">crcB</name>
    <name evidence="11" type="ORF">EHW97_14725</name>
</gene>
<evidence type="ECO:0000256" key="2">
    <source>
        <dbReference type="ARBA" id="ARBA00022475"/>
    </source>
</evidence>
<keyword evidence="4 10" id="KW-1133">Transmembrane helix</keyword>
<reference evidence="11 12" key="1">
    <citation type="submission" date="2018-11" db="EMBL/GenBank/DDBJ databases">
        <authorList>
            <person name="Li F."/>
        </authorList>
    </citation>
    <scope>NUCLEOTIDE SEQUENCE [LARGE SCALE GENOMIC DNA]</scope>
    <source>
        <strain evidence="11 12">YS17T</strain>
    </source>
</reference>
<dbReference type="InterPro" id="IPR003691">
    <property type="entry name" value="FluC"/>
</dbReference>
<dbReference type="EMBL" id="RQJX01000027">
    <property type="protein sequence ID" value="RQN02070.1"/>
    <property type="molecule type" value="Genomic_DNA"/>
</dbReference>
<evidence type="ECO:0000256" key="8">
    <source>
        <dbReference type="ARBA" id="ARBA00035585"/>
    </source>
</evidence>
<comment type="caution">
    <text evidence="11">The sequence shown here is derived from an EMBL/GenBank/DDBJ whole genome shotgun (WGS) entry which is preliminary data.</text>
</comment>
<keyword evidence="10" id="KW-0406">Ion transport</keyword>
<keyword evidence="10" id="KW-0813">Transport</keyword>
<dbReference type="RefSeq" id="WP_124237927.1">
    <property type="nucleotide sequence ID" value="NZ_JBHUFI010000029.1"/>
</dbReference>
<keyword evidence="6 10" id="KW-0407">Ion channel</keyword>
<evidence type="ECO:0000256" key="3">
    <source>
        <dbReference type="ARBA" id="ARBA00022692"/>
    </source>
</evidence>
<comment type="catalytic activity">
    <reaction evidence="8">
        <text>fluoride(in) = fluoride(out)</text>
        <dbReference type="Rhea" id="RHEA:76159"/>
        <dbReference type="ChEBI" id="CHEBI:17051"/>
    </reaction>
    <physiologicalReaction direction="left-to-right" evidence="8">
        <dbReference type="Rhea" id="RHEA:76160"/>
    </physiologicalReaction>
</comment>
<accession>A0A3N6W3M3</accession>
<proteinExistence type="inferred from homology"/>
<sequence>MTALLVVLAGGVGACLRYAVILAAGSRPRRATWVVNLAGSFALGLLAARDAGPETLLVVGTGLLGGFTTFSTAAVDSVDVGREHGTGTGAAHAVGMLVACVVAAVLGALIGR</sequence>
<evidence type="ECO:0000313" key="11">
    <source>
        <dbReference type="EMBL" id="RQN02070.1"/>
    </source>
</evidence>
<keyword evidence="2 10" id="KW-1003">Cell membrane</keyword>
<evidence type="ECO:0000256" key="10">
    <source>
        <dbReference type="HAMAP-Rule" id="MF_00454"/>
    </source>
</evidence>
<comment type="activity regulation">
    <text evidence="10">Na(+) is not transported, but it plays an essential structural role and its presence is essential for fluoride channel function.</text>
</comment>
<dbReference type="AlphaFoldDB" id="A0A3N6W3M3"/>
<keyword evidence="3 10" id="KW-0812">Transmembrane</keyword>
<keyword evidence="5 10" id="KW-0472">Membrane</keyword>
<dbReference type="GO" id="GO:0046872">
    <property type="term" value="F:metal ion binding"/>
    <property type="evidence" value="ECO:0007669"/>
    <property type="project" value="UniProtKB-KW"/>
</dbReference>
<dbReference type="Pfam" id="PF02537">
    <property type="entry name" value="CRCB"/>
    <property type="match status" value="1"/>
</dbReference>
<comment type="similarity">
    <text evidence="7 10">Belongs to the fluoride channel Fluc/FEX (TC 1.A.43) family.</text>
</comment>
<evidence type="ECO:0000256" key="6">
    <source>
        <dbReference type="ARBA" id="ARBA00023303"/>
    </source>
</evidence>
<name>A0A3N6W3M3_9ACTN</name>
<dbReference type="HAMAP" id="MF_00454">
    <property type="entry name" value="FluC"/>
    <property type="match status" value="1"/>
</dbReference>
<comment type="function">
    <text evidence="9 10">Fluoride-specific ion channel. Important for reducing fluoride concentration in the cell, thus reducing its toxicity.</text>
</comment>
<feature type="binding site" evidence="10">
    <location>
        <position position="68"/>
    </location>
    <ligand>
        <name>Na(+)</name>
        <dbReference type="ChEBI" id="CHEBI:29101"/>
        <note>structural</note>
    </ligand>
</feature>
<dbReference type="GO" id="GO:0062054">
    <property type="term" value="F:fluoride channel activity"/>
    <property type="evidence" value="ECO:0007669"/>
    <property type="project" value="UniProtKB-UniRule"/>
</dbReference>
<dbReference type="GO" id="GO:0005886">
    <property type="term" value="C:plasma membrane"/>
    <property type="evidence" value="ECO:0007669"/>
    <property type="project" value="UniProtKB-SubCell"/>
</dbReference>
<evidence type="ECO:0000256" key="4">
    <source>
        <dbReference type="ARBA" id="ARBA00022989"/>
    </source>
</evidence>
<evidence type="ECO:0000313" key="12">
    <source>
        <dbReference type="Proteomes" id="UP000275225"/>
    </source>
</evidence>
<feature type="binding site" evidence="10">
    <location>
        <position position="65"/>
    </location>
    <ligand>
        <name>Na(+)</name>
        <dbReference type="ChEBI" id="CHEBI:29101"/>
        <note>structural</note>
    </ligand>
</feature>
<evidence type="ECO:0000256" key="9">
    <source>
        <dbReference type="ARBA" id="ARBA00049940"/>
    </source>
</evidence>
<feature type="transmembrane region" description="Helical" evidence="10">
    <location>
        <begin position="55"/>
        <end position="75"/>
    </location>
</feature>
<dbReference type="Proteomes" id="UP000275225">
    <property type="component" value="Unassembled WGS sequence"/>
</dbReference>
<evidence type="ECO:0000256" key="5">
    <source>
        <dbReference type="ARBA" id="ARBA00023136"/>
    </source>
</evidence>
<keyword evidence="12" id="KW-1185">Reference proteome</keyword>
<dbReference type="GO" id="GO:0140114">
    <property type="term" value="P:cellular detoxification of fluoride"/>
    <property type="evidence" value="ECO:0007669"/>
    <property type="project" value="UniProtKB-UniRule"/>
</dbReference>
<evidence type="ECO:0000256" key="1">
    <source>
        <dbReference type="ARBA" id="ARBA00004651"/>
    </source>
</evidence>
<evidence type="ECO:0000256" key="7">
    <source>
        <dbReference type="ARBA" id="ARBA00035120"/>
    </source>
</evidence>
<protein>
    <recommendedName>
        <fullName evidence="10">Fluoride-specific ion channel FluC</fullName>
    </recommendedName>
</protein>
<organism evidence="11 12">
    <name type="scientific">Aeromicrobium camelliae</name>
    <dbReference type="NCBI Taxonomy" id="1538144"/>
    <lineage>
        <taxon>Bacteria</taxon>
        <taxon>Bacillati</taxon>
        <taxon>Actinomycetota</taxon>
        <taxon>Actinomycetes</taxon>
        <taxon>Propionibacteriales</taxon>
        <taxon>Nocardioidaceae</taxon>
        <taxon>Aeromicrobium</taxon>
    </lineage>
</organism>
<feature type="transmembrane region" description="Helical" evidence="10">
    <location>
        <begin position="29"/>
        <end position="48"/>
    </location>
</feature>
<feature type="transmembrane region" description="Helical" evidence="10">
    <location>
        <begin position="90"/>
        <end position="110"/>
    </location>
</feature>
<keyword evidence="10" id="KW-0479">Metal-binding</keyword>